<evidence type="ECO:0000313" key="3">
    <source>
        <dbReference type="EMBL" id="KAK7544636.1"/>
    </source>
</evidence>
<feature type="compositionally biased region" description="Polar residues" evidence="1">
    <location>
        <begin position="36"/>
        <end position="48"/>
    </location>
</feature>
<name>A0ABR1MBN2_9PEZI</name>
<feature type="region of interest" description="Disordered" evidence="1">
    <location>
        <begin position="503"/>
        <end position="529"/>
    </location>
</feature>
<sequence>MVVEARGLRSSSRRTPQPTSAAAANASPRAMRANSQDINSTRQTSPPHRTTRGQARAASLESTLSTEGASRTSRRTAKQAGAVRELPTVEEDAGFQQRGLSELPATEDHPNLEEIQIFQSAADYQAEGSPGAASIASTSAETLHPPSDLDVLLMVDSLGDLYTDANKVLEKIAPESASQTELRNLYSDFRKPGSAVNRVLSKRIERFERSCEIFGAKEYVRSDVVKAAFAGQTPAPNTGKPLPLRVDPILQKANLALLALRMRDIERETSRTYDILRLLDDTFPRDFVSSDEDGADDGSMTRANDALYELGLEIRTQCAIRVLFENQDKKDFWPQQDILETFFLANEEGYGFDAEHRSLRGWEVLGLDSAEEGLPKAVEDLVHKRVDELRACLPESDTAEDVDFEQLEANFPWSRFITQLLEWVSRRNEEIEAEISHFGGIRAVQSALQEHVDPIDRQTTQTSNFPPQAQPADPEPPPKQQSQFASTAPGVISVLQKLKQKVDRLSGGGAREEAATAAENRQPRAPRAEEIEDEWQLIANEEEDISATAVEIQEPPPYAAKQVFMDQIRLMERQNKENINRVQSEKEKTKSIFDRQPDAHKVSFDEDVIRQSPAKRSGAPSTSPAKRRRVSDEEQEEEEDDEFETDPRQTAGRRRREAPAKRRRITRAPRRATSLASTRGQTDGNEDNGDETVVEDVDVVSRLARRQGTALPPVTAAGNKRKRFPWTDQEDKQLIALFRIYGGGKQPWKRIKEADEADLDVLHRRDPVALKDRVRTLCFIYDKANTGRPDVFEGLEIGDFYKRKVDEKLGRLPSEVPAE</sequence>
<dbReference type="CDD" id="cd11660">
    <property type="entry name" value="SANT_TRF"/>
    <property type="match status" value="1"/>
</dbReference>
<evidence type="ECO:0000259" key="2">
    <source>
        <dbReference type="PROSITE" id="PS50090"/>
    </source>
</evidence>
<reference evidence="3 4" key="1">
    <citation type="submission" date="2024-04" db="EMBL/GenBank/DDBJ databases">
        <title>Phyllosticta paracitricarpa is synonymous to the EU quarantine fungus P. citricarpa based on phylogenomic analyses.</title>
        <authorList>
            <consortium name="Lawrence Berkeley National Laboratory"/>
            <person name="Van ingen-buijs V.A."/>
            <person name="Van westerhoven A.C."/>
            <person name="Haridas S."/>
            <person name="Skiadas P."/>
            <person name="Martin F."/>
            <person name="Groenewald J.Z."/>
            <person name="Crous P.W."/>
            <person name="Seidl M.F."/>
        </authorList>
    </citation>
    <scope>NUCLEOTIDE SEQUENCE [LARGE SCALE GENOMIC DNA]</scope>
    <source>
        <strain evidence="3 4">CPC 17464</strain>
    </source>
</reference>
<dbReference type="RefSeq" id="XP_066659871.1">
    <property type="nucleotide sequence ID" value="XM_066798783.1"/>
</dbReference>
<comment type="caution">
    <text evidence="3">The sequence shown here is derived from an EMBL/GenBank/DDBJ whole genome shotgun (WGS) entry which is preliminary data.</text>
</comment>
<organism evidence="3 4">
    <name type="scientific">Phyllosticta citribraziliensis</name>
    <dbReference type="NCBI Taxonomy" id="989973"/>
    <lineage>
        <taxon>Eukaryota</taxon>
        <taxon>Fungi</taxon>
        <taxon>Dikarya</taxon>
        <taxon>Ascomycota</taxon>
        <taxon>Pezizomycotina</taxon>
        <taxon>Dothideomycetes</taxon>
        <taxon>Dothideomycetes incertae sedis</taxon>
        <taxon>Botryosphaeriales</taxon>
        <taxon>Phyllostictaceae</taxon>
        <taxon>Phyllosticta</taxon>
    </lineage>
</organism>
<dbReference type="InterPro" id="IPR001005">
    <property type="entry name" value="SANT/Myb"/>
</dbReference>
<feature type="compositionally biased region" description="Polar residues" evidence="1">
    <location>
        <begin position="674"/>
        <end position="683"/>
    </location>
</feature>
<dbReference type="Proteomes" id="UP001360953">
    <property type="component" value="Unassembled WGS sequence"/>
</dbReference>
<feature type="region of interest" description="Disordered" evidence="1">
    <location>
        <begin position="458"/>
        <end position="486"/>
    </location>
</feature>
<feature type="compositionally biased region" description="Basic residues" evidence="1">
    <location>
        <begin position="651"/>
        <end position="670"/>
    </location>
</feature>
<proteinExistence type="predicted"/>
<keyword evidence="4" id="KW-1185">Reference proteome</keyword>
<gene>
    <name evidence="3" type="ORF">J3D65DRAFT_610213</name>
</gene>
<dbReference type="EMBL" id="JBBPEH010000001">
    <property type="protein sequence ID" value="KAK7544636.1"/>
    <property type="molecule type" value="Genomic_DNA"/>
</dbReference>
<evidence type="ECO:0000256" key="1">
    <source>
        <dbReference type="SAM" id="MobiDB-lite"/>
    </source>
</evidence>
<dbReference type="GeneID" id="92031689"/>
<dbReference type="Gene3D" id="1.10.10.60">
    <property type="entry name" value="Homeodomain-like"/>
    <property type="match status" value="1"/>
</dbReference>
<accession>A0ABR1MBN2</accession>
<protein>
    <recommendedName>
        <fullName evidence="2">Myb-like domain-containing protein</fullName>
    </recommendedName>
</protein>
<dbReference type="SUPFAM" id="SSF46689">
    <property type="entry name" value="Homeodomain-like"/>
    <property type="match status" value="1"/>
</dbReference>
<feature type="compositionally biased region" description="Basic and acidic residues" evidence="1">
    <location>
        <begin position="576"/>
        <end position="609"/>
    </location>
</feature>
<feature type="compositionally biased region" description="Polar residues" evidence="1">
    <location>
        <begin position="60"/>
        <end position="71"/>
    </location>
</feature>
<feature type="region of interest" description="Disordered" evidence="1">
    <location>
        <begin position="1"/>
        <end position="96"/>
    </location>
</feature>
<feature type="compositionally biased region" description="Low complexity" evidence="1">
    <location>
        <begin position="9"/>
        <end position="35"/>
    </location>
</feature>
<feature type="domain" description="Myb-like" evidence="2">
    <location>
        <begin position="718"/>
        <end position="778"/>
    </location>
</feature>
<feature type="compositionally biased region" description="Basic and acidic residues" evidence="1">
    <location>
        <begin position="503"/>
        <end position="514"/>
    </location>
</feature>
<feature type="compositionally biased region" description="Acidic residues" evidence="1">
    <location>
        <begin position="633"/>
        <end position="644"/>
    </location>
</feature>
<evidence type="ECO:0000313" key="4">
    <source>
        <dbReference type="Proteomes" id="UP001360953"/>
    </source>
</evidence>
<feature type="region of interest" description="Disordered" evidence="1">
    <location>
        <begin position="576"/>
        <end position="691"/>
    </location>
</feature>
<dbReference type="InterPro" id="IPR009057">
    <property type="entry name" value="Homeodomain-like_sf"/>
</dbReference>
<dbReference type="PROSITE" id="PS50090">
    <property type="entry name" value="MYB_LIKE"/>
    <property type="match status" value="1"/>
</dbReference>